<dbReference type="AlphaFoldDB" id="A0A9W6J4J6"/>
<dbReference type="EMBL" id="BSFI01000021">
    <property type="protein sequence ID" value="GLK69239.1"/>
    <property type="molecule type" value="Genomic_DNA"/>
</dbReference>
<comment type="caution">
    <text evidence="3">The sequence shown here is derived from an EMBL/GenBank/DDBJ whole genome shotgun (WGS) entry which is preliminary data.</text>
</comment>
<evidence type="ECO:0000259" key="2">
    <source>
        <dbReference type="PROSITE" id="PS51770"/>
    </source>
</evidence>
<reference evidence="3" key="2">
    <citation type="submission" date="2023-01" db="EMBL/GenBank/DDBJ databases">
        <authorList>
            <person name="Sun Q."/>
            <person name="Evtushenko L."/>
        </authorList>
    </citation>
    <scope>NUCLEOTIDE SEQUENCE</scope>
    <source>
        <strain evidence="3">VKM B-2347</strain>
    </source>
</reference>
<accession>A0A9W6J4J6</accession>
<name>A0A9W6J4J6_9HYPH</name>
<keyword evidence="4" id="KW-1185">Reference proteome</keyword>
<evidence type="ECO:0000313" key="4">
    <source>
        <dbReference type="Proteomes" id="UP001143372"/>
    </source>
</evidence>
<dbReference type="Proteomes" id="UP001143372">
    <property type="component" value="Unassembled WGS sequence"/>
</dbReference>
<sequence length="179" mass="19306">MEPTGGALARALIWSVSQAADAGSADSIALSRTSRPLGRGFCMTDQISIPDGWEPFEDAGFLNLVGPIHQRREADGVRSFAFVAQPKHANLIGVVHGGMLMTLADRALGLTAWDAAEGRPSVTIQFDMHFVSAARMGEFVELKPEVFRLTSSLVFMRGALRVADRPIAAATGIWKILDR</sequence>
<proteinExistence type="predicted"/>
<dbReference type="CDD" id="cd03443">
    <property type="entry name" value="PaaI_thioesterase"/>
    <property type="match status" value="1"/>
</dbReference>
<organism evidence="3 4">
    <name type="scientific">Hansschlegelia plantiphila</name>
    <dbReference type="NCBI Taxonomy" id="374655"/>
    <lineage>
        <taxon>Bacteria</taxon>
        <taxon>Pseudomonadati</taxon>
        <taxon>Pseudomonadota</taxon>
        <taxon>Alphaproteobacteria</taxon>
        <taxon>Hyphomicrobiales</taxon>
        <taxon>Methylopilaceae</taxon>
        <taxon>Hansschlegelia</taxon>
    </lineage>
</organism>
<gene>
    <name evidence="3" type="ORF">GCM10008179_28770</name>
</gene>
<dbReference type="Gene3D" id="3.10.129.10">
    <property type="entry name" value="Hotdog Thioesterase"/>
    <property type="match status" value="1"/>
</dbReference>
<feature type="domain" description="HotDog ACOT-type" evidence="2">
    <location>
        <begin position="74"/>
        <end position="179"/>
    </location>
</feature>
<dbReference type="InterPro" id="IPR006683">
    <property type="entry name" value="Thioestr_dom"/>
</dbReference>
<protein>
    <recommendedName>
        <fullName evidence="2">HotDog ACOT-type domain-containing protein</fullName>
    </recommendedName>
</protein>
<reference evidence="3" key="1">
    <citation type="journal article" date="2014" name="Int. J. Syst. Evol. Microbiol.">
        <title>Complete genome sequence of Corynebacterium casei LMG S-19264T (=DSM 44701T), isolated from a smear-ripened cheese.</title>
        <authorList>
            <consortium name="US DOE Joint Genome Institute (JGI-PGF)"/>
            <person name="Walter F."/>
            <person name="Albersmeier A."/>
            <person name="Kalinowski J."/>
            <person name="Ruckert C."/>
        </authorList>
    </citation>
    <scope>NUCLEOTIDE SEQUENCE</scope>
    <source>
        <strain evidence="3">VKM B-2347</strain>
    </source>
</reference>
<dbReference type="PROSITE" id="PS51770">
    <property type="entry name" value="HOTDOG_ACOT"/>
    <property type="match status" value="1"/>
</dbReference>
<evidence type="ECO:0000313" key="3">
    <source>
        <dbReference type="EMBL" id="GLK69239.1"/>
    </source>
</evidence>
<dbReference type="InterPro" id="IPR029069">
    <property type="entry name" value="HotDog_dom_sf"/>
</dbReference>
<evidence type="ECO:0000256" key="1">
    <source>
        <dbReference type="PROSITE-ProRule" id="PRU01106"/>
    </source>
</evidence>
<keyword evidence="1" id="KW-0378">Hydrolase</keyword>
<dbReference type="GO" id="GO:0016790">
    <property type="term" value="F:thiolester hydrolase activity"/>
    <property type="evidence" value="ECO:0007669"/>
    <property type="project" value="UniProtKB-ARBA"/>
</dbReference>
<dbReference type="Pfam" id="PF03061">
    <property type="entry name" value="4HBT"/>
    <property type="match status" value="1"/>
</dbReference>
<dbReference type="InterPro" id="IPR033120">
    <property type="entry name" value="HOTDOG_ACOT"/>
</dbReference>
<dbReference type="SUPFAM" id="SSF54637">
    <property type="entry name" value="Thioesterase/thiol ester dehydrase-isomerase"/>
    <property type="match status" value="1"/>
</dbReference>